<evidence type="ECO:0000256" key="4">
    <source>
        <dbReference type="ARBA" id="ARBA00022801"/>
    </source>
</evidence>
<dbReference type="GO" id="GO:0006518">
    <property type="term" value="P:peptide metabolic process"/>
    <property type="evidence" value="ECO:0007669"/>
    <property type="project" value="TreeGrafter"/>
</dbReference>
<dbReference type="InterPro" id="IPR034005">
    <property type="entry name" value="M3A_DCP"/>
</dbReference>
<comment type="similarity">
    <text evidence="1 9">Belongs to the peptidase M3 family.</text>
</comment>
<reference evidence="13 14" key="1">
    <citation type="submission" date="2019-03" db="EMBL/GenBank/DDBJ databases">
        <authorList>
            <person name="Gaulin E."/>
            <person name="Dumas B."/>
        </authorList>
    </citation>
    <scope>NUCLEOTIDE SEQUENCE [LARGE SCALE GENOMIC DNA]</scope>
    <source>
        <strain evidence="13">CBS 568.67</strain>
    </source>
</reference>
<dbReference type="Pfam" id="PF19310">
    <property type="entry name" value="TOP_N"/>
    <property type="match status" value="1"/>
</dbReference>
<dbReference type="Gene3D" id="1.10.1370.40">
    <property type="match status" value="1"/>
</dbReference>
<dbReference type="OrthoDB" id="534666at2759"/>
<accession>A0A485LDN2</accession>
<keyword evidence="4 9" id="KW-0378">Hydrolase</keyword>
<comment type="catalytic activity">
    <reaction evidence="7">
        <text>Hydrolysis of oligopeptides, with broad specificity. Gly or Ala commonly occur as P1 or P1' residues, but more distant residues are also important, as is shown by the fact that Z-Gly-Pro-Gly-|-Gly-Pro-Ala is cleaved, but not Z-(Gly)(5).</text>
        <dbReference type="EC" id="3.4.24.70"/>
    </reaction>
</comment>
<evidence type="ECO:0000256" key="5">
    <source>
        <dbReference type="ARBA" id="ARBA00022833"/>
    </source>
</evidence>
<sequence>MVNPLTRCVQDYALPPFATMRPSDIAPALRAAIDEMTLDLNSIEDDLDDPDADLTWESVMDRLEIITDPLHRLWLVVVHLSEVMNSPELRAAKTVMEAEVLQMTTRCDQSLSLFRAMSSLRTSAAFGTYSVEQKACPLDTIYTYMIATLKGVNLTTHDRDRFNAMQLRRATLNTTFLNNVRDAIKTFAVVIDNRTELDGVPDSALALFANNAVAAGYDHATAANGPWKLSLETPVLSRVLEHCSNRALREKLYCANVAKASAPPFDNSIVIEEILHLRQETARLLGFESYAELSLTTKMAPSVAAVDDMIESLRSKCYDKSVAEVEQLAVFASTHGQAEPLAPWDLASARVQSEEYDFDEEELKQYFPLPRVLAGLFEWVKQLFGIQVEAADGDEETWHPDVLFFRMRDMDQPDTPVVAQFYLDLFTRPGEKDHGSWSQALACRSKVLRTEKFPVRVPVVCLVWNQTPPIEDAPVLLSFFEVEKMFNLFGYGLRTALTRAECTLASSIAGYEWDVMDVAGKFVSHFCHHRETINLISGHVKTGEPLPDSLFDKLVAAKEFMPATTMLRQLNFAAVDMALHHDFDPKEETIDEVQQRLAHRFFVIPPAIEDRFPCWLGQIFPGSYAAGYYSYRWSDMLASDAFVAFEEADSQEAWEATGRHFRDTMFALMGTDDPNRVFEKFRGRKPDPTALLKQYGLL</sequence>
<dbReference type="GO" id="GO:0004222">
    <property type="term" value="F:metalloendopeptidase activity"/>
    <property type="evidence" value="ECO:0007669"/>
    <property type="project" value="UniProtKB-EC"/>
</dbReference>
<gene>
    <name evidence="13" type="primary">Aste57867_18376</name>
    <name evidence="12" type="ORF">As57867_018314</name>
    <name evidence="13" type="ORF">ASTE57867_18376</name>
</gene>
<dbReference type="InterPro" id="IPR045666">
    <property type="entry name" value="OpdA_N"/>
</dbReference>
<evidence type="ECO:0000256" key="3">
    <source>
        <dbReference type="ARBA" id="ARBA00022723"/>
    </source>
</evidence>
<evidence type="ECO:0000256" key="8">
    <source>
        <dbReference type="ARBA" id="ARBA00026100"/>
    </source>
</evidence>
<dbReference type="PANTHER" id="PTHR11804:SF83">
    <property type="entry name" value="LD37516P"/>
    <property type="match status" value="1"/>
</dbReference>
<name>A0A485LDN2_9STRA</name>
<protein>
    <recommendedName>
        <fullName evidence="8">oligopeptidase A</fullName>
        <ecNumber evidence="8">3.4.24.70</ecNumber>
    </recommendedName>
</protein>
<proteinExistence type="inferred from homology"/>
<dbReference type="PANTHER" id="PTHR11804">
    <property type="entry name" value="PROTEASE M3 THIMET OLIGOPEPTIDASE-RELATED"/>
    <property type="match status" value="1"/>
</dbReference>
<reference evidence="12" key="2">
    <citation type="submission" date="2019-06" db="EMBL/GenBank/DDBJ databases">
        <title>Genomics analysis of Aphanomyces spp. identifies a new class of oomycete effector associated with host adaptation.</title>
        <authorList>
            <person name="Gaulin E."/>
        </authorList>
    </citation>
    <scope>NUCLEOTIDE SEQUENCE</scope>
    <source>
        <strain evidence="12">CBS 578.67</strain>
    </source>
</reference>
<keyword evidence="3 9" id="KW-0479">Metal-binding</keyword>
<keyword evidence="6 9" id="KW-0482">Metalloprotease</keyword>
<evidence type="ECO:0000256" key="1">
    <source>
        <dbReference type="ARBA" id="ARBA00006040"/>
    </source>
</evidence>
<evidence type="ECO:0000256" key="2">
    <source>
        <dbReference type="ARBA" id="ARBA00022670"/>
    </source>
</evidence>
<dbReference type="EMBL" id="CAADRA010006409">
    <property type="protein sequence ID" value="VFT95112.1"/>
    <property type="molecule type" value="Genomic_DNA"/>
</dbReference>
<comment type="cofactor">
    <cofactor evidence="9">
        <name>Zn(2+)</name>
        <dbReference type="ChEBI" id="CHEBI:29105"/>
    </cofactor>
    <text evidence="9">Binds 1 zinc ion.</text>
</comment>
<evidence type="ECO:0000256" key="7">
    <source>
        <dbReference type="ARBA" id="ARBA00024603"/>
    </source>
</evidence>
<dbReference type="InterPro" id="IPR024079">
    <property type="entry name" value="MetalloPept_cat_dom_sf"/>
</dbReference>
<dbReference type="SUPFAM" id="SSF55486">
    <property type="entry name" value="Metalloproteases ('zincins'), catalytic domain"/>
    <property type="match status" value="1"/>
</dbReference>
<dbReference type="Pfam" id="PF01432">
    <property type="entry name" value="Peptidase_M3"/>
    <property type="match status" value="1"/>
</dbReference>
<dbReference type="InterPro" id="IPR045090">
    <property type="entry name" value="Pept_M3A_M3B"/>
</dbReference>
<dbReference type="GO" id="GO:0006508">
    <property type="term" value="P:proteolysis"/>
    <property type="evidence" value="ECO:0007669"/>
    <property type="project" value="UniProtKB-KW"/>
</dbReference>
<evidence type="ECO:0000313" key="13">
    <source>
        <dbReference type="EMBL" id="VFT95112.1"/>
    </source>
</evidence>
<dbReference type="Gene3D" id="3.40.390.10">
    <property type="entry name" value="Collagenase (Catalytic Domain)"/>
    <property type="match status" value="1"/>
</dbReference>
<dbReference type="InterPro" id="IPR024077">
    <property type="entry name" value="Neurolysin/TOP_dom2"/>
</dbReference>
<feature type="domain" description="Peptidase M3A/M3B catalytic" evidence="10">
    <location>
        <begin position="240"/>
        <end position="696"/>
    </location>
</feature>
<organism evidence="13 14">
    <name type="scientific">Aphanomyces stellatus</name>
    <dbReference type="NCBI Taxonomy" id="120398"/>
    <lineage>
        <taxon>Eukaryota</taxon>
        <taxon>Sar</taxon>
        <taxon>Stramenopiles</taxon>
        <taxon>Oomycota</taxon>
        <taxon>Saprolegniomycetes</taxon>
        <taxon>Saprolegniales</taxon>
        <taxon>Verrucalvaceae</taxon>
        <taxon>Aphanomyces</taxon>
    </lineage>
</organism>
<dbReference type="Proteomes" id="UP000332933">
    <property type="component" value="Unassembled WGS sequence"/>
</dbReference>
<dbReference type="InterPro" id="IPR001567">
    <property type="entry name" value="Pept_M3A_M3B_dom"/>
</dbReference>
<dbReference type="GO" id="GO:0046872">
    <property type="term" value="F:metal ion binding"/>
    <property type="evidence" value="ECO:0007669"/>
    <property type="project" value="UniProtKB-UniRule"/>
</dbReference>
<keyword evidence="5 9" id="KW-0862">Zinc</keyword>
<keyword evidence="14" id="KW-1185">Reference proteome</keyword>
<dbReference type="AlphaFoldDB" id="A0A485LDN2"/>
<dbReference type="EC" id="3.4.24.70" evidence="8"/>
<feature type="domain" description="Oligopeptidase A N-terminal" evidence="11">
    <location>
        <begin position="30"/>
        <end position="156"/>
    </location>
</feature>
<evidence type="ECO:0000313" key="12">
    <source>
        <dbReference type="EMBL" id="KAF0690229.1"/>
    </source>
</evidence>
<evidence type="ECO:0000256" key="9">
    <source>
        <dbReference type="RuleBase" id="RU003435"/>
    </source>
</evidence>
<evidence type="ECO:0000256" key="6">
    <source>
        <dbReference type="ARBA" id="ARBA00023049"/>
    </source>
</evidence>
<evidence type="ECO:0000259" key="10">
    <source>
        <dbReference type="Pfam" id="PF01432"/>
    </source>
</evidence>
<dbReference type="Gene3D" id="1.10.1370.10">
    <property type="entry name" value="Neurolysin, domain 3"/>
    <property type="match status" value="1"/>
</dbReference>
<dbReference type="CDD" id="cd06456">
    <property type="entry name" value="M3A_DCP"/>
    <property type="match status" value="1"/>
</dbReference>
<keyword evidence="2 9" id="KW-0645">Protease</keyword>
<evidence type="ECO:0000313" key="14">
    <source>
        <dbReference type="Proteomes" id="UP000332933"/>
    </source>
</evidence>
<evidence type="ECO:0000259" key="11">
    <source>
        <dbReference type="Pfam" id="PF19310"/>
    </source>
</evidence>
<dbReference type="EMBL" id="VJMH01006388">
    <property type="protein sequence ID" value="KAF0690229.1"/>
    <property type="molecule type" value="Genomic_DNA"/>
</dbReference>